<name>A0A1P8MW57_9RHOB</name>
<evidence type="ECO:0000259" key="1">
    <source>
        <dbReference type="Pfam" id="PF12146"/>
    </source>
</evidence>
<keyword evidence="3" id="KW-1185">Reference proteome</keyword>
<dbReference type="SUPFAM" id="SSF53474">
    <property type="entry name" value="alpha/beta-Hydrolases"/>
    <property type="match status" value="1"/>
</dbReference>
<dbReference type="AlphaFoldDB" id="A0A1P8MW57"/>
<dbReference type="STRING" id="299262.BWR18_12100"/>
<proteinExistence type="predicted"/>
<accession>A0A1P8MW57</accession>
<gene>
    <name evidence="2" type="ORF">BWR18_12100</name>
</gene>
<organism evidence="2 3">
    <name type="scientific">Tateyamaria omphalii</name>
    <dbReference type="NCBI Taxonomy" id="299262"/>
    <lineage>
        <taxon>Bacteria</taxon>
        <taxon>Pseudomonadati</taxon>
        <taxon>Pseudomonadota</taxon>
        <taxon>Alphaproteobacteria</taxon>
        <taxon>Rhodobacterales</taxon>
        <taxon>Roseobacteraceae</taxon>
        <taxon>Tateyamaria</taxon>
    </lineage>
</organism>
<protein>
    <recommendedName>
        <fullName evidence="1">Serine aminopeptidase S33 domain-containing protein</fullName>
    </recommendedName>
</protein>
<dbReference type="Proteomes" id="UP000186336">
    <property type="component" value="Chromosome"/>
</dbReference>
<dbReference type="InterPro" id="IPR022742">
    <property type="entry name" value="Hydrolase_4"/>
</dbReference>
<evidence type="ECO:0000313" key="3">
    <source>
        <dbReference type="Proteomes" id="UP000186336"/>
    </source>
</evidence>
<dbReference type="KEGG" id="tom:BWR18_12100"/>
<dbReference type="Pfam" id="PF12146">
    <property type="entry name" value="Hydrolase_4"/>
    <property type="match status" value="1"/>
</dbReference>
<dbReference type="EMBL" id="CP019312">
    <property type="protein sequence ID" value="APX12337.1"/>
    <property type="molecule type" value="Genomic_DNA"/>
</dbReference>
<reference evidence="2 3" key="1">
    <citation type="submission" date="2017-01" db="EMBL/GenBank/DDBJ databases">
        <title>Complete genome of Tateyamaria omphalii DOK1-4 isolated from seawater in Dokdo.</title>
        <authorList>
            <person name="Kim J.H."/>
            <person name="Chi W.-J."/>
        </authorList>
    </citation>
    <scope>NUCLEOTIDE SEQUENCE [LARGE SCALE GENOMIC DNA]</scope>
    <source>
        <strain evidence="2 3">DOK1-4</strain>
    </source>
</reference>
<feature type="domain" description="Serine aminopeptidase S33" evidence="1">
    <location>
        <begin position="72"/>
        <end position="181"/>
    </location>
</feature>
<sequence length="463" mass="49734">MDPATGGQEAECAFVTVPLDHARPAGERFRLFVKRRPAEGPTRAQVWLIDGGPSAAASSGMETLSGGIWRDRPGVAHYAVDHRGTGGSERLDCPGISDSAVSILTDPADVEACGVGLAARLGTRLNHVTLTASVQDLGRLIEAYREPDVPVFVYGASYGTIFVQRYLELFPNQPDGVIIEAIATHRFLDGYDAGMERTGQRVMALCAADPACGNRFEQDPWVVAQQAVAGIDAGRCDDLDATSADVRVFLGSMLFWAPLRDLIPATVYRLDRCAPADVAALSRLAARLSALLANDAEPDDVLAAHIYLSEAQPVQERAPQLLAAFQRATMSTGLEAQIARIDTWPRSTPGLPLGPPPYDGPMLMLQGGLDGPTPAERAQPVRDAYRGPAQTWAFFPTGAHGMTGLTPTPDGRDCARDIRIQFLDAPNRPPDLGCIDRILPIDWDGTPELNRFLFGTSDLWGNG</sequence>
<dbReference type="Gene3D" id="3.40.50.1820">
    <property type="entry name" value="alpha/beta hydrolase"/>
    <property type="match status" value="1"/>
</dbReference>
<evidence type="ECO:0000313" key="2">
    <source>
        <dbReference type="EMBL" id="APX12337.1"/>
    </source>
</evidence>
<dbReference type="InterPro" id="IPR029058">
    <property type="entry name" value="AB_hydrolase_fold"/>
</dbReference>
<dbReference type="RefSeq" id="WP_076628560.1">
    <property type="nucleotide sequence ID" value="NZ_CP019312.1"/>
</dbReference>